<dbReference type="GO" id="GO:0071949">
    <property type="term" value="F:FAD binding"/>
    <property type="evidence" value="ECO:0007669"/>
    <property type="project" value="InterPro"/>
</dbReference>
<evidence type="ECO:0000313" key="6">
    <source>
        <dbReference type="EMBL" id="RAL10241.1"/>
    </source>
</evidence>
<dbReference type="InterPro" id="IPR016169">
    <property type="entry name" value="FAD-bd_PCMH_sub2"/>
</dbReference>
<dbReference type="GeneID" id="37194417"/>
<dbReference type="InterPro" id="IPR036318">
    <property type="entry name" value="FAD-bd_PCMH-like_sf"/>
</dbReference>
<keyword evidence="7" id="KW-1185">Reference proteome</keyword>
<dbReference type="OrthoDB" id="2151789at2759"/>
<keyword evidence="3" id="KW-0274">FAD</keyword>
<evidence type="ECO:0000256" key="1">
    <source>
        <dbReference type="ARBA" id="ARBA00005466"/>
    </source>
</evidence>
<dbReference type="GO" id="GO:0016491">
    <property type="term" value="F:oxidoreductase activity"/>
    <property type="evidence" value="ECO:0007669"/>
    <property type="project" value="UniProtKB-KW"/>
</dbReference>
<dbReference type="Proteomes" id="UP000248961">
    <property type="component" value="Unassembled WGS sequence"/>
</dbReference>
<evidence type="ECO:0000256" key="4">
    <source>
        <dbReference type="ARBA" id="ARBA00023002"/>
    </source>
</evidence>
<dbReference type="InterPro" id="IPR050416">
    <property type="entry name" value="FAD-linked_Oxidoreductase"/>
</dbReference>
<evidence type="ECO:0000256" key="3">
    <source>
        <dbReference type="ARBA" id="ARBA00022827"/>
    </source>
</evidence>
<dbReference type="InterPro" id="IPR016166">
    <property type="entry name" value="FAD-bd_PCMH"/>
</dbReference>
<dbReference type="VEuPathDB" id="FungiDB:BO97DRAFT_144439"/>
<dbReference type="Gene3D" id="3.30.465.10">
    <property type="match status" value="1"/>
</dbReference>
<protein>
    <recommendedName>
        <fullName evidence="5">FAD-binding PCMH-type domain-containing protein</fullName>
    </recommendedName>
</protein>
<accession>A0A395HQL5</accession>
<dbReference type="PANTHER" id="PTHR42973">
    <property type="entry name" value="BINDING OXIDOREDUCTASE, PUTATIVE (AFU_ORTHOLOGUE AFUA_1G17690)-RELATED"/>
    <property type="match status" value="1"/>
</dbReference>
<sequence length="333" mass="36088">MHPLPLHSNRVVIISMSDSPAPKKASRSPTTRIYLLPPETLTARPSTSGLELDGEMSTPWLRRPIKCLSGVDLPISESLASLSVADCPNTLLNTYGLTCDNVVNFEVVLLNATIVNANRTCHPDLWWALRGGGNLFGIVTRSTFQAHPLEDSGKGWGGIRVYTADKRQAIFEALATFIRDYPDAKAAVIPTFDSGLPGALISNPMLFFFYDGSTPSEGACAGLEAIEALLDGTKTTTYTDLANQAGGAKIYGIKAAARVNTFPNLNPHNMSSLLEAHWSTYQFIIKNDASRNIDIQIGTFRLQPLSVRIARVSQERGGNALGLNPDHGDRFFG</sequence>
<dbReference type="AlphaFoldDB" id="A0A395HQL5"/>
<dbReference type="Gene3D" id="3.40.462.20">
    <property type="match status" value="1"/>
</dbReference>
<evidence type="ECO:0000256" key="2">
    <source>
        <dbReference type="ARBA" id="ARBA00022630"/>
    </source>
</evidence>
<feature type="domain" description="FAD-binding PCMH-type" evidence="5">
    <location>
        <begin position="1"/>
        <end position="149"/>
    </location>
</feature>
<dbReference type="EMBL" id="KZ824297">
    <property type="protein sequence ID" value="RAL10241.1"/>
    <property type="molecule type" value="Genomic_DNA"/>
</dbReference>
<dbReference type="STRING" id="1450537.A0A395HQL5"/>
<keyword evidence="2" id="KW-0285">Flavoprotein</keyword>
<dbReference type="SUPFAM" id="SSF56176">
    <property type="entry name" value="FAD-binding/transporter-associated domain-like"/>
    <property type="match status" value="1"/>
</dbReference>
<evidence type="ECO:0000259" key="5">
    <source>
        <dbReference type="PROSITE" id="PS51387"/>
    </source>
</evidence>
<evidence type="ECO:0000313" key="7">
    <source>
        <dbReference type="Proteomes" id="UP000248961"/>
    </source>
</evidence>
<dbReference type="RefSeq" id="XP_025549395.1">
    <property type="nucleotide sequence ID" value="XM_025690128.1"/>
</dbReference>
<proteinExistence type="inferred from homology"/>
<dbReference type="PROSITE" id="PS51387">
    <property type="entry name" value="FAD_PCMH"/>
    <property type="match status" value="1"/>
</dbReference>
<dbReference type="PANTHER" id="PTHR42973:SF13">
    <property type="entry name" value="FAD-BINDING PCMH-TYPE DOMAIN-CONTAINING PROTEIN"/>
    <property type="match status" value="1"/>
</dbReference>
<organism evidence="6 7">
    <name type="scientific">Aspergillus homomorphus (strain CBS 101889)</name>
    <dbReference type="NCBI Taxonomy" id="1450537"/>
    <lineage>
        <taxon>Eukaryota</taxon>
        <taxon>Fungi</taxon>
        <taxon>Dikarya</taxon>
        <taxon>Ascomycota</taxon>
        <taxon>Pezizomycotina</taxon>
        <taxon>Eurotiomycetes</taxon>
        <taxon>Eurotiomycetidae</taxon>
        <taxon>Eurotiales</taxon>
        <taxon>Aspergillaceae</taxon>
        <taxon>Aspergillus</taxon>
        <taxon>Aspergillus subgen. Circumdati</taxon>
    </lineage>
</organism>
<name>A0A395HQL5_ASPHC</name>
<comment type="similarity">
    <text evidence="1">Belongs to the oxygen-dependent FAD-linked oxidoreductase family.</text>
</comment>
<reference evidence="6 7" key="1">
    <citation type="submission" date="2018-02" db="EMBL/GenBank/DDBJ databases">
        <title>The genomes of Aspergillus section Nigri reveals drivers in fungal speciation.</title>
        <authorList>
            <consortium name="DOE Joint Genome Institute"/>
            <person name="Vesth T.C."/>
            <person name="Nybo J."/>
            <person name="Theobald S."/>
            <person name="Brandl J."/>
            <person name="Frisvad J.C."/>
            <person name="Nielsen K.F."/>
            <person name="Lyhne E.K."/>
            <person name="Kogle M.E."/>
            <person name="Kuo A."/>
            <person name="Riley R."/>
            <person name="Clum A."/>
            <person name="Nolan M."/>
            <person name="Lipzen A."/>
            <person name="Salamov A."/>
            <person name="Henrissat B."/>
            <person name="Wiebenga A."/>
            <person name="De vries R.P."/>
            <person name="Grigoriev I.V."/>
            <person name="Mortensen U.H."/>
            <person name="Andersen M.R."/>
            <person name="Baker S.E."/>
        </authorList>
    </citation>
    <scope>NUCLEOTIDE SEQUENCE [LARGE SCALE GENOMIC DNA]</scope>
    <source>
        <strain evidence="6 7">CBS 101889</strain>
    </source>
</reference>
<keyword evidence="4" id="KW-0560">Oxidoreductase</keyword>
<gene>
    <name evidence="6" type="ORF">BO97DRAFT_144439</name>
</gene>